<keyword evidence="9" id="KW-1185">Reference proteome</keyword>
<dbReference type="CDD" id="cd18808">
    <property type="entry name" value="SF1_C_Upf1"/>
    <property type="match status" value="1"/>
</dbReference>
<evidence type="ECO:0000256" key="4">
    <source>
        <dbReference type="ARBA" id="ARBA00022840"/>
    </source>
</evidence>
<evidence type="ECO:0000259" key="6">
    <source>
        <dbReference type="Pfam" id="PF13086"/>
    </source>
</evidence>
<evidence type="ECO:0000259" key="7">
    <source>
        <dbReference type="Pfam" id="PF13087"/>
    </source>
</evidence>
<dbReference type="GO" id="GO:0005524">
    <property type="term" value="F:ATP binding"/>
    <property type="evidence" value="ECO:0007669"/>
    <property type="project" value="UniProtKB-KW"/>
</dbReference>
<keyword evidence="3" id="KW-0347">Helicase</keyword>
<keyword evidence="4" id="KW-0067">ATP-binding</keyword>
<feature type="compositionally biased region" description="Polar residues" evidence="5">
    <location>
        <begin position="303"/>
        <end position="317"/>
    </location>
</feature>
<dbReference type="SUPFAM" id="SSF52540">
    <property type="entry name" value="P-loop containing nucleoside triphosphate hydrolases"/>
    <property type="match status" value="1"/>
</dbReference>
<protein>
    <recommendedName>
        <fullName evidence="10">AAA+ ATPase domain-containing protein</fullName>
    </recommendedName>
</protein>
<evidence type="ECO:0000256" key="5">
    <source>
        <dbReference type="SAM" id="MobiDB-lite"/>
    </source>
</evidence>
<feature type="domain" description="DNA2/NAM7 helicase-like C-terminal" evidence="7">
    <location>
        <begin position="813"/>
        <end position="1001"/>
    </location>
</feature>
<dbReference type="CDD" id="cd18042">
    <property type="entry name" value="DEXXQc_SETX"/>
    <property type="match status" value="1"/>
</dbReference>
<dbReference type="Gene3D" id="3.40.50.300">
    <property type="entry name" value="P-loop containing nucleotide triphosphate hydrolases"/>
    <property type="match status" value="2"/>
</dbReference>
<organism evidence="8 9">
    <name type="scientific">Aphanomyces euteiches</name>
    <dbReference type="NCBI Taxonomy" id="100861"/>
    <lineage>
        <taxon>Eukaryota</taxon>
        <taxon>Sar</taxon>
        <taxon>Stramenopiles</taxon>
        <taxon>Oomycota</taxon>
        <taxon>Saprolegniomycetes</taxon>
        <taxon>Saprolegniales</taxon>
        <taxon>Verrucalvaceae</taxon>
        <taxon>Aphanomyces</taxon>
    </lineage>
</organism>
<dbReference type="FunFam" id="3.40.50.300:FF:000326">
    <property type="entry name" value="P-loop containing nucleoside triphosphate hydrolase"/>
    <property type="match status" value="1"/>
</dbReference>
<feature type="region of interest" description="Disordered" evidence="5">
    <location>
        <begin position="369"/>
        <end position="400"/>
    </location>
</feature>
<dbReference type="InterPro" id="IPR027417">
    <property type="entry name" value="P-loop_NTPase"/>
</dbReference>
<evidence type="ECO:0000256" key="1">
    <source>
        <dbReference type="ARBA" id="ARBA00022741"/>
    </source>
</evidence>
<evidence type="ECO:0000313" key="9">
    <source>
        <dbReference type="Proteomes" id="UP000481153"/>
    </source>
</evidence>
<gene>
    <name evidence="8" type="ORF">Ae201684_004233</name>
</gene>
<dbReference type="PANTHER" id="PTHR10887">
    <property type="entry name" value="DNA2/NAM7 HELICASE FAMILY"/>
    <property type="match status" value="1"/>
</dbReference>
<reference evidence="8 9" key="1">
    <citation type="submission" date="2019-07" db="EMBL/GenBank/DDBJ databases">
        <title>Genomics analysis of Aphanomyces spp. identifies a new class of oomycete effector associated with host adaptation.</title>
        <authorList>
            <person name="Gaulin E."/>
        </authorList>
    </citation>
    <scope>NUCLEOTIDE SEQUENCE [LARGE SCALE GENOMIC DNA]</scope>
    <source>
        <strain evidence="8 9">ATCC 201684</strain>
    </source>
</reference>
<dbReference type="VEuPathDB" id="FungiDB:AeMF1_016777"/>
<accession>A0A6G0XIW4</accession>
<dbReference type="InterPro" id="IPR045055">
    <property type="entry name" value="DNA2/NAM7-like"/>
</dbReference>
<keyword evidence="2" id="KW-0378">Hydrolase</keyword>
<evidence type="ECO:0000256" key="2">
    <source>
        <dbReference type="ARBA" id="ARBA00022801"/>
    </source>
</evidence>
<feature type="domain" description="DNA2/NAM7 helicase helicase" evidence="6">
    <location>
        <begin position="606"/>
        <end position="706"/>
    </location>
</feature>
<feature type="compositionally biased region" description="Polar residues" evidence="5">
    <location>
        <begin position="284"/>
        <end position="296"/>
    </location>
</feature>
<evidence type="ECO:0000256" key="3">
    <source>
        <dbReference type="ARBA" id="ARBA00022806"/>
    </source>
</evidence>
<dbReference type="EMBL" id="VJMJ01000053">
    <property type="protein sequence ID" value="KAF0740228.1"/>
    <property type="molecule type" value="Genomic_DNA"/>
</dbReference>
<sequence>MPPTHARAVNSSSRAPPTHELPEALLDVENAMDRLKNHVRDGTLSQSVRRRINALHVMVQSLRVVVDEELKAKNAEPVLPPAPSRMERTEFNCVDTAMEEMKKRIRAERKRIVADTDATESESEQRKKSQSSISTPAQLENSSTSKSESGLKKKRKRIIHMSGSSDDEKVPPPKLKIQPLSTADEDTDTDVEQNPSNDTAALSTNTVTENVIKVEPTENQSLQEDIEMLGGGDETEDENPSHADAEDSFLDTSTQSLESQDHAVSNESTSQQLPVIPITADIPSASSSSVGDNSPPTKELSRISVQPTPEVSPSRSPVRQLLDAAPPSAVDKHLAANLGNVVDLSDSSSSSDDSSHDVRKKRVSVWNLATSTAPASSNSSNSSSEDEDSDGPETNALALSRTVTPLQKRALWPNLDRYYTMLLDPVPPPFLPKGYVFPMTYPTIMDYVKALKKAILQESLNLFDPRGKSPSIVGRNISVVSVSRFNDTLQSVVFRLPKSVTLQSHDILQLEASTSRNRFPGIAVSTQLTQDDFIVLVSTAYSIDVLASFTLINVGNLITSSREYQAVLSLPSWPRHLQDIITSATIPKAKSLGTLPTTLISKLQKKFNSQQFKAIQMAIHQPITLIQGPPGTGKTHTILGIIQSLLQQPSSRRARISVGAALGVDTQPKIRLLVTAPSNAAVNVILYRMQAIHPDINMIRLGQPSSPSLVWLENLLDQDKNRKKADFNAQEARERLLDAAQIVFCTLSGAGSWAMWNPKQSHFDAVIVDEAAQATEASSLIPLRFNAQRYIFVGDHKQLPATILSTQLTRMEYDQSLFQRLVCNPNNPAIMLREQYRMHPAIAAFPSSMFYYNELVNASNLESEMIYHSRGFPPYCFYDVTDGSQSRVETTYRNLPEVEFIATRLRALLEVPYDFRNKIGIISPYKGQIEAIKAALAAAKLTKAKIEVNTVDGFQGREKEIIIVSCVRTLKSGDNSFWGDVRRMNVSLTRAISSCWVVGNSALLKESPAWDQLVEDCKRRNAYERVVVKRPVT</sequence>
<feature type="compositionally biased region" description="Polar residues" evidence="5">
    <location>
        <begin position="135"/>
        <end position="148"/>
    </location>
</feature>
<dbReference type="GO" id="GO:0004386">
    <property type="term" value="F:helicase activity"/>
    <property type="evidence" value="ECO:0007669"/>
    <property type="project" value="UniProtKB-KW"/>
</dbReference>
<dbReference type="GO" id="GO:0016787">
    <property type="term" value="F:hydrolase activity"/>
    <property type="evidence" value="ECO:0007669"/>
    <property type="project" value="UniProtKB-KW"/>
</dbReference>
<feature type="compositionally biased region" description="Polar residues" evidence="5">
    <location>
        <begin position="250"/>
        <end position="273"/>
    </location>
</feature>
<keyword evidence="1" id="KW-0547">Nucleotide-binding</keyword>
<dbReference type="Pfam" id="PF13086">
    <property type="entry name" value="AAA_11"/>
    <property type="match status" value="2"/>
</dbReference>
<evidence type="ECO:0000313" key="8">
    <source>
        <dbReference type="EMBL" id="KAF0740228.1"/>
    </source>
</evidence>
<feature type="region of interest" description="Disordered" evidence="5">
    <location>
        <begin position="1"/>
        <end position="20"/>
    </location>
</feature>
<dbReference type="AlphaFoldDB" id="A0A6G0XIW4"/>
<dbReference type="PANTHER" id="PTHR10887:SF495">
    <property type="entry name" value="HELICASE SENATAXIN ISOFORM X1-RELATED"/>
    <property type="match status" value="1"/>
</dbReference>
<dbReference type="GO" id="GO:0005694">
    <property type="term" value="C:chromosome"/>
    <property type="evidence" value="ECO:0007669"/>
    <property type="project" value="UniProtKB-ARBA"/>
</dbReference>
<comment type="caution">
    <text evidence="8">The sequence shown here is derived from an EMBL/GenBank/DDBJ whole genome shotgun (WGS) entry which is preliminary data.</text>
</comment>
<dbReference type="Proteomes" id="UP000481153">
    <property type="component" value="Unassembled WGS sequence"/>
</dbReference>
<dbReference type="Pfam" id="PF13087">
    <property type="entry name" value="AAA_12"/>
    <property type="match status" value="1"/>
</dbReference>
<dbReference type="InterPro" id="IPR041679">
    <property type="entry name" value="DNA2/NAM7-like_C"/>
</dbReference>
<feature type="compositionally biased region" description="Polar residues" evidence="5">
    <location>
        <begin position="192"/>
        <end position="209"/>
    </location>
</feature>
<feature type="region of interest" description="Disordered" evidence="5">
    <location>
        <begin position="109"/>
        <end position="318"/>
    </location>
</feature>
<name>A0A6G0XIW4_9STRA</name>
<proteinExistence type="predicted"/>
<dbReference type="InterPro" id="IPR047187">
    <property type="entry name" value="SF1_C_Upf1"/>
</dbReference>
<feature type="domain" description="DNA2/NAM7 helicase helicase" evidence="6">
    <location>
        <begin position="719"/>
        <end position="805"/>
    </location>
</feature>
<dbReference type="InterPro" id="IPR041677">
    <property type="entry name" value="DNA2/NAM7_AAA_11"/>
</dbReference>
<evidence type="ECO:0008006" key="10">
    <source>
        <dbReference type="Google" id="ProtNLM"/>
    </source>
</evidence>